<reference evidence="9" key="1">
    <citation type="submission" date="2021-04" db="EMBL/GenBank/DDBJ databases">
        <title>Phylogenetic analysis of Acidobacteriaceae.</title>
        <authorList>
            <person name="Qiu L."/>
            <person name="Zhang Q."/>
        </authorList>
    </citation>
    <scope>NUCLEOTIDE SEQUENCE</scope>
    <source>
        <strain evidence="9">DSM 25168</strain>
    </source>
</reference>
<evidence type="ECO:0000313" key="9">
    <source>
        <dbReference type="EMBL" id="UWZ84754.1"/>
    </source>
</evidence>
<dbReference type="GO" id="GO:0005886">
    <property type="term" value="C:plasma membrane"/>
    <property type="evidence" value="ECO:0007669"/>
    <property type="project" value="UniProtKB-SubCell"/>
</dbReference>
<dbReference type="RefSeq" id="WP_260794260.1">
    <property type="nucleotide sequence ID" value="NZ_CP093313.1"/>
</dbReference>
<evidence type="ECO:0000256" key="4">
    <source>
        <dbReference type="ARBA" id="ARBA00022475"/>
    </source>
</evidence>
<dbReference type="PANTHER" id="PTHR30269:SF37">
    <property type="entry name" value="MEMBRANE TRANSPORTER PROTEIN"/>
    <property type="match status" value="1"/>
</dbReference>
<protein>
    <recommendedName>
        <fullName evidence="8">Probable membrane transporter protein</fullName>
    </recommendedName>
</protein>
<gene>
    <name evidence="9" type="ORF">MOP44_02180</name>
</gene>
<feature type="transmembrane region" description="Helical" evidence="8">
    <location>
        <begin position="222"/>
        <end position="241"/>
    </location>
</feature>
<name>A0A9J7BSM1_9BACT</name>
<feature type="transmembrane region" description="Helical" evidence="8">
    <location>
        <begin position="31"/>
        <end position="52"/>
    </location>
</feature>
<evidence type="ECO:0000256" key="7">
    <source>
        <dbReference type="ARBA" id="ARBA00023136"/>
    </source>
</evidence>
<dbReference type="KEGG" id="orp:MOP44_02180"/>
<dbReference type="InterPro" id="IPR052017">
    <property type="entry name" value="TSUP"/>
</dbReference>
<comment type="similarity">
    <text evidence="2 8">Belongs to the 4-toluene sulfonate uptake permease (TSUP) (TC 2.A.102) family.</text>
</comment>
<keyword evidence="3" id="KW-0813">Transport</keyword>
<feature type="transmembrane region" description="Helical" evidence="8">
    <location>
        <begin position="99"/>
        <end position="116"/>
    </location>
</feature>
<evidence type="ECO:0000256" key="6">
    <source>
        <dbReference type="ARBA" id="ARBA00022989"/>
    </source>
</evidence>
<dbReference type="PANTHER" id="PTHR30269">
    <property type="entry name" value="TRANSMEMBRANE PROTEIN YFCA"/>
    <property type="match status" value="1"/>
</dbReference>
<evidence type="ECO:0000256" key="2">
    <source>
        <dbReference type="ARBA" id="ARBA00009142"/>
    </source>
</evidence>
<feature type="transmembrane region" description="Helical" evidence="8">
    <location>
        <begin position="72"/>
        <end position="93"/>
    </location>
</feature>
<proteinExistence type="inferred from homology"/>
<keyword evidence="7 8" id="KW-0472">Membrane</keyword>
<feature type="transmembrane region" description="Helical" evidence="8">
    <location>
        <begin position="128"/>
        <end position="160"/>
    </location>
</feature>
<evidence type="ECO:0000256" key="8">
    <source>
        <dbReference type="RuleBase" id="RU363041"/>
    </source>
</evidence>
<dbReference type="InterPro" id="IPR002781">
    <property type="entry name" value="TM_pro_TauE-like"/>
</dbReference>
<dbReference type="EMBL" id="CP093313">
    <property type="protein sequence ID" value="UWZ84754.1"/>
    <property type="molecule type" value="Genomic_DNA"/>
</dbReference>
<dbReference type="Proteomes" id="UP001059380">
    <property type="component" value="Chromosome"/>
</dbReference>
<accession>A0A9J7BSM1</accession>
<evidence type="ECO:0000256" key="5">
    <source>
        <dbReference type="ARBA" id="ARBA00022692"/>
    </source>
</evidence>
<comment type="subcellular location">
    <subcellularLocation>
        <location evidence="1 8">Cell membrane</location>
        <topology evidence="1 8">Multi-pass membrane protein</topology>
    </subcellularLocation>
</comment>
<organism evidence="9 10">
    <name type="scientific">Occallatibacter riparius</name>
    <dbReference type="NCBI Taxonomy" id="1002689"/>
    <lineage>
        <taxon>Bacteria</taxon>
        <taxon>Pseudomonadati</taxon>
        <taxon>Acidobacteriota</taxon>
        <taxon>Terriglobia</taxon>
        <taxon>Terriglobales</taxon>
        <taxon>Acidobacteriaceae</taxon>
        <taxon>Occallatibacter</taxon>
    </lineage>
</organism>
<keyword evidence="6 8" id="KW-1133">Transmembrane helix</keyword>
<evidence type="ECO:0000313" key="10">
    <source>
        <dbReference type="Proteomes" id="UP001059380"/>
    </source>
</evidence>
<keyword evidence="10" id="KW-1185">Reference proteome</keyword>
<keyword evidence="4 8" id="KW-1003">Cell membrane</keyword>
<feature type="transmembrane region" description="Helical" evidence="8">
    <location>
        <begin position="180"/>
        <end position="210"/>
    </location>
</feature>
<evidence type="ECO:0000256" key="3">
    <source>
        <dbReference type="ARBA" id="ARBA00022448"/>
    </source>
</evidence>
<evidence type="ECO:0000256" key="1">
    <source>
        <dbReference type="ARBA" id="ARBA00004651"/>
    </source>
</evidence>
<sequence length="247" mass="26264">MPHILIWPTLLFVALIASTLAAVTGFGGAAVLLPVLVAFFGMRAAVSILTIAQLIGNGSRVWFNRRELDWRVVGWFALGGVPMALIGGALFASAPLAKLTHLLGVFLLLVVVWRHLRFRSAHPFPTPAFAAIGAGSSFLSALVGSVGPIMAPFFLAYGLIKGAYIGTEALSTVVMHVTKLFAYGHAALLVWSDILTGIALGPVMILGSFLGKRIVARLPERVFVWVIEAVLVIAGFTFLIHDGGTLH</sequence>
<dbReference type="Pfam" id="PF01925">
    <property type="entry name" value="TauE"/>
    <property type="match status" value="1"/>
</dbReference>
<dbReference type="AlphaFoldDB" id="A0A9J7BSM1"/>
<keyword evidence="5 8" id="KW-0812">Transmembrane</keyword>